<dbReference type="AlphaFoldDB" id="A0ABD3NU39"/>
<name>A0ABD3NU39_9STRA</name>
<organism evidence="1 2">
    <name type="scientific">Stephanodiscus triporus</name>
    <dbReference type="NCBI Taxonomy" id="2934178"/>
    <lineage>
        <taxon>Eukaryota</taxon>
        <taxon>Sar</taxon>
        <taxon>Stramenopiles</taxon>
        <taxon>Ochrophyta</taxon>
        <taxon>Bacillariophyta</taxon>
        <taxon>Coscinodiscophyceae</taxon>
        <taxon>Thalassiosirophycidae</taxon>
        <taxon>Stephanodiscales</taxon>
        <taxon>Stephanodiscaceae</taxon>
        <taxon>Stephanodiscus</taxon>
    </lineage>
</organism>
<evidence type="ECO:0000313" key="2">
    <source>
        <dbReference type="Proteomes" id="UP001530315"/>
    </source>
</evidence>
<protein>
    <submittedName>
        <fullName evidence="1">Uncharacterized protein</fullName>
    </submittedName>
</protein>
<evidence type="ECO:0000313" key="1">
    <source>
        <dbReference type="EMBL" id="KAL3777300.1"/>
    </source>
</evidence>
<gene>
    <name evidence="1" type="ORF">ACHAW5_004680</name>
</gene>
<dbReference type="InterPro" id="IPR006813">
    <property type="entry name" value="Glyco_trans_17"/>
</dbReference>
<dbReference type="EMBL" id="JALLAZ020001299">
    <property type="protein sequence ID" value="KAL3777300.1"/>
    <property type="molecule type" value="Genomic_DNA"/>
</dbReference>
<comment type="caution">
    <text evidence="1">The sequence shown here is derived from an EMBL/GenBank/DDBJ whole genome shotgun (WGS) entry which is preliminary data.</text>
</comment>
<accession>A0ABD3NU39</accession>
<dbReference type="PANTHER" id="PTHR12224:SF0">
    <property type="entry name" value="BETA-1,4-MANNOSYL-GLYCOPROTEIN 4-BETA-N-ACETYLGLUCOSAMINYLTRANSFERASE"/>
    <property type="match status" value="1"/>
</dbReference>
<keyword evidence="2" id="KW-1185">Reference proteome</keyword>
<dbReference type="Proteomes" id="UP001530315">
    <property type="component" value="Unassembled WGS sequence"/>
</dbReference>
<reference evidence="1 2" key="1">
    <citation type="submission" date="2024-10" db="EMBL/GenBank/DDBJ databases">
        <title>Updated reference genomes for cyclostephanoid diatoms.</title>
        <authorList>
            <person name="Roberts W.R."/>
            <person name="Alverson A.J."/>
        </authorList>
    </citation>
    <scope>NUCLEOTIDE SEQUENCE [LARGE SCALE GENOMIC DNA]</scope>
    <source>
        <strain evidence="1 2">AJA276-08</strain>
    </source>
</reference>
<proteinExistence type="predicted"/>
<sequence length="428" mass="49146">MGQLKQHQLPHGTFFFAPHSYEVLGNESTFSHGHEHLLKSTFSSLLDDVVDIQKEKERCARYNFNITNETHPKRRRLFLGSLLADDSMEVLRVLGTEVYNIFHTVSFIESNTTQSLTPRKWKYYDPIDIPNSLITLHQLFGPKTRVSVDYYVSALKEKFGIYGLGVEDVQREGSSHRWALNGMREDDIGIISDADEVFTRDFLRAMQICDVPQFRPNQDCLNPKVIASTMVFESSPNCLTKDRRWFHPDAILGECVENVGDALLHLPGKREYKERHGMRLEGYGGKGNYSKYAAEGMTSNNSYPLWLPSDFRNQVGGVMFSGSDGSPTGYHFHNFFMSADEVRNKYFTYGHAIHDATKKPIWDLHEDIKLAFDCAHGDREKLLPFNASLSSVLPTYYLDDEAMVKRHQLWLSIVKEEEEYWSAKNQSS</sequence>
<dbReference type="PANTHER" id="PTHR12224">
    <property type="entry name" value="BETA-1,4-MANNOSYL-GLYCOPROTEIN BETA-1,4-N-ACETYLGLUCOSAMINYL-TRANSFERASE"/>
    <property type="match status" value="1"/>
</dbReference>